<evidence type="ECO:0000313" key="1">
    <source>
        <dbReference type="EMBL" id="QHT84146.1"/>
    </source>
</evidence>
<name>A0A6C0HVH6_9ZZZZ</name>
<accession>A0A6C0HVH6</accession>
<organism evidence="1">
    <name type="scientific">viral metagenome</name>
    <dbReference type="NCBI Taxonomy" id="1070528"/>
    <lineage>
        <taxon>unclassified sequences</taxon>
        <taxon>metagenomes</taxon>
        <taxon>organismal metagenomes</taxon>
    </lineage>
</organism>
<protein>
    <submittedName>
        <fullName evidence="1">Uncharacterized protein</fullName>
    </submittedName>
</protein>
<reference evidence="1" key="1">
    <citation type="journal article" date="2020" name="Nature">
        <title>Giant virus diversity and host interactions through global metagenomics.</title>
        <authorList>
            <person name="Schulz F."/>
            <person name="Roux S."/>
            <person name="Paez-Espino D."/>
            <person name="Jungbluth S."/>
            <person name="Walsh D.A."/>
            <person name="Denef V.J."/>
            <person name="McMahon K.D."/>
            <person name="Konstantinidis K.T."/>
            <person name="Eloe-Fadrosh E.A."/>
            <person name="Kyrpides N.C."/>
            <person name="Woyke T."/>
        </authorList>
    </citation>
    <scope>NUCLEOTIDE SEQUENCE</scope>
    <source>
        <strain evidence="1">GVMAG-M-3300023184-16</strain>
    </source>
</reference>
<proteinExistence type="predicted"/>
<sequence length="170" mass="19169">MSFFNTFNTFSPFCHSNIIINPTITSANLKLATENNVQISNIYGTFTSLNVIRTNLNTNIVYSVIVSYATNGMTFTDSTVVKNQIYRYQLQPIIGGIYGTIFAIPNTISTLVNIYNVLDASGLVCYYSFENPAVFAGNGPIISQGNLYNKLIDNTRLIMYYNYDYMYQQN</sequence>
<dbReference type="AlphaFoldDB" id="A0A6C0HVH6"/>
<dbReference type="EMBL" id="MN740015">
    <property type="protein sequence ID" value="QHT84146.1"/>
    <property type="molecule type" value="Genomic_DNA"/>
</dbReference>